<gene>
    <name evidence="2" type="ORF">CKO45_00155</name>
</gene>
<comment type="caution">
    <text evidence="2">The sequence shown here is derived from an EMBL/GenBank/DDBJ whole genome shotgun (WGS) entry which is preliminary data.</text>
</comment>
<reference evidence="2 3" key="1">
    <citation type="journal article" date="2020" name="Microorganisms">
        <title>Osmotic Adaptation and Compatible Solute Biosynthesis of Phototrophic Bacteria as Revealed from Genome Analyses.</title>
        <authorList>
            <person name="Imhoff J.F."/>
            <person name="Rahn T."/>
            <person name="Kunzel S."/>
            <person name="Keller A."/>
            <person name="Neulinger S.C."/>
        </authorList>
    </citation>
    <scope>NUCLEOTIDE SEQUENCE [LARGE SCALE GENOMIC DNA]</scope>
    <source>
        <strain evidence="2 3">DSM 15382</strain>
    </source>
</reference>
<sequence>MMWAGAGYEAERRDMRSWRAWTALALVAYVFVFPATLTAAWDNWQIEDVLAVLPSLPSLPPMPLIMVLTTIIAAAACGWMASRAQTFGRLALAAGGAAMAGGAFILANQALPLYRVSEPIQQGLVSDFGRGIVVRVQSLDGQQTVEVLRGGRTVTRGSHFEVTDLDQFRALLKQLSGV</sequence>
<organism evidence="2 3">
    <name type="scientific">Paracraurococcus ruber</name>
    <dbReference type="NCBI Taxonomy" id="77675"/>
    <lineage>
        <taxon>Bacteria</taxon>
        <taxon>Pseudomonadati</taxon>
        <taxon>Pseudomonadota</taxon>
        <taxon>Alphaproteobacteria</taxon>
        <taxon>Acetobacterales</taxon>
        <taxon>Roseomonadaceae</taxon>
        <taxon>Paracraurococcus</taxon>
    </lineage>
</organism>
<feature type="transmembrane region" description="Helical" evidence="1">
    <location>
        <begin position="21"/>
        <end position="41"/>
    </location>
</feature>
<keyword evidence="1" id="KW-1133">Transmembrane helix</keyword>
<keyword evidence="1" id="KW-0472">Membrane</keyword>
<keyword evidence="1" id="KW-0812">Transmembrane</keyword>
<evidence type="ECO:0000313" key="2">
    <source>
        <dbReference type="EMBL" id="MBK1656640.1"/>
    </source>
</evidence>
<dbReference type="Proteomes" id="UP000697995">
    <property type="component" value="Unassembled WGS sequence"/>
</dbReference>
<proteinExistence type="predicted"/>
<feature type="transmembrane region" description="Helical" evidence="1">
    <location>
        <begin position="90"/>
        <end position="111"/>
    </location>
</feature>
<name>A0ABS1CQD0_9PROT</name>
<accession>A0ABS1CQD0</accession>
<evidence type="ECO:0000256" key="1">
    <source>
        <dbReference type="SAM" id="Phobius"/>
    </source>
</evidence>
<protein>
    <recommendedName>
        <fullName evidence="4">Transmembrane protein</fullName>
    </recommendedName>
</protein>
<dbReference type="EMBL" id="NRSG01000001">
    <property type="protein sequence ID" value="MBK1656640.1"/>
    <property type="molecule type" value="Genomic_DNA"/>
</dbReference>
<keyword evidence="3" id="KW-1185">Reference proteome</keyword>
<evidence type="ECO:0008006" key="4">
    <source>
        <dbReference type="Google" id="ProtNLM"/>
    </source>
</evidence>
<feature type="transmembrane region" description="Helical" evidence="1">
    <location>
        <begin position="61"/>
        <end position="81"/>
    </location>
</feature>
<evidence type="ECO:0000313" key="3">
    <source>
        <dbReference type="Proteomes" id="UP000697995"/>
    </source>
</evidence>